<protein>
    <submittedName>
        <fullName evidence="2">Uncharacterized protein</fullName>
    </submittedName>
</protein>
<gene>
    <name evidence="2" type="ORF">Pmar_PMAR019108</name>
</gene>
<evidence type="ECO:0000256" key="1">
    <source>
        <dbReference type="SAM" id="MobiDB-lite"/>
    </source>
</evidence>
<dbReference type="InParanoid" id="C5KTW2"/>
<dbReference type="AlphaFoldDB" id="C5KTW2"/>
<name>C5KTW2_PERM5</name>
<evidence type="ECO:0000313" key="2">
    <source>
        <dbReference type="EMBL" id="EER12004.1"/>
    </source>
</evidence>
<feature type="region of interest" description="Disordered" evidence="1">
    <location>
        <begin position="51"/>
        <end position="84"/>
    </location>
</feature>
<dbReference type="RefSeq" id="XP_002780209.1">
    <property type="nucleotide sequence ID" value="XM_002780163.1"/>
</dbReference>
<sequence length="84" mass="8678">MVAPLGGDTLPTPTPTMPATLNAETQASTSWWSVMEKVIDLNLAKEDALGKDPILYPNTSSTTTTTTTTTTNALGGPLRGGTKG</sequence>
<dbReference type="GeneID" id="9060842"/>
<evidence type="ECO:0000313" key="3">
    <source>
        <dbReference type="Proteomes" id="UP000007800"/>
    </source>
</evidence>
<feature type="region of interest" description="Disordered" evidence="1">
    <location>
        <begin position="1"/>
        <end position="20"/>
    </location>
</feature>
<dbReference type="Proteomes" id="UP000007800">
    <property type="component" value="Unassembled WGS sequence"/>
</dbReference>
<organism evidence="3">
    <name type="scientific">Perkinsus marinus (strain ATCC 50983 / TXsc)</name>
    <dbReference type="NCBI Taxonomy" id="423536"/>
    <lineage>
        <taxon>Eukaryota</taxon>
        <taxon>Sar</taxon>
        <taxon>Alveolata</taxon>
        <taxon>Perkinsozoa</taxon>
        <taxon>Perkinsea</taxon>
        <taxon>Perkinsida</taxon>
        <taxon>Perkinsidae</taxon>
        <taxon>Perkinsus</taxon>
    </lineage>
</organism>
<feature type="compositionally biased region" description="Low complexity" evidence="1">
    <location>
        <begin position="59"/>
        <end position="71"/>
    </location>
</feature>
<dbReference type="EMBL" id="GG676180">
    <property type="protein sequence ID" value="EER12004.1"/>
    <property type="molecule type" value="Genomic_DNA"/>
</dbReference>
<proteinExistence type="predicted"/>
<reference evidence="2 3" key="1">
    <citation type="submission" date="2008-07" db="EMBL/GenBank/DDBJ databases">
        <authorList>
            <person name="El-Sayed N."/>
            <person name="Caler E."/>
            <person name="Inman J."/>
            <person name="Amedeo P."/>
            <person name="Hass B."/>
            <person name="Wortman J."/>
        </authorList>
    </citation>
    <scope>NUCLEOTIDE SEQUENCE [LARGE SCALE GENOMIC DNA]</scope>
    <source>
        <strain evidence="3">ATCC 50983 / TXsc</strain>
    </source>
</reference>
<accession>C5KTW2</accession>
<keyword evidence="3" id="KW-1185">Reference proteome</keyword>